<dbReference type="Pfam" id="PF21530">
    <property type="entry name" value="Pif1_2B_dom"/>
    <property type="match status" value="1"/>
</dbReference>
<dbReference type="PANTHER" id="PTHR10492">
    <property type="match status" value="1"/>
</dbReference>
<dbReference type="Gene3D" id="3.40.50.300">
    <property type="entry name" value="P-loop containing nucleotide triphosphate hydrolases"/>
    <property type="match status" value="1"/>
</dbReference>
<evidence type="ECO:0000313" key="7">
    <source>
        <dbReference type="WBParaSite" id="HPBE_0001847901-mRNA-1"/>
    </source>
</evidence>
<name>A0A183G974_HELPZ</name>
<gene>
    <name evidence="5" type="ORF">HPBE_LOCUS18478</name>
</gene>
<keyword evidence="1" id="KW-0233">DNA recombination</keyword>
<dbReference type="GO" id="GO:0006281">
    <property type="term" value="P:DNA repair"/>
    <property type="evidence" value="ECO:0007669"/>
    <property type="project" value="UniProtKB-KW"/>
</dbReference>
<proteinExistence type="inferred from homology"/>
<evidence type="ECO:0000259" key="4">
    <source>
        <dbReference type="Pfam" id="PF21530"/>
    </source>
</evidence>
<keyword evidence="1" id="KW-0067">ATP-binding</keyword>
<evidence type="ECO:0000256" key="1">
    <source>
        <dbReference type="RuleBase" id="RU363044"/>
    </source>
</evidence>
<comment type="catalytic activity">
    <reaction evidence="1">
        <text>ATP + H2O = ADP + phosphate + H(+)</text>
        <dbReference type="Rhea" id="RHEA:13065"/>
        <dbReference type="ChEBI" id="CHEBI:15377"/>
        <dbReference type="ChEBI" id="CHEBI:15378"/>
        <dbReference type="ChEBI" id="CHEBI:30616"/>
        <dbReference type="ChEBI" id="CHEBI:43474"/>
        <dbReference type="ChEBI" id="CHEBI:456216"/>
        <dbReference type="EC" id="5.6.2.3"/>
    </reaction>
</comment>
<dbReference type="Pfam" id="PF05970">
    <property type="entry name" value="PIF1"/>
    <property type="match status" value="1"/>
</dbReference>
<dbReference type="GO" id="GO:0000723">
    <property type="term" value="P:telomere maintenance"/>
    <property type="evidence" value="ECO:0007669"/>
    <property type="project" value="InterPro"/>
</dbReference>
<dbReference type="Proteomes" id="UP000050761">
    <property type="component" value="Unassembled WGS sequence"/>
</dbReference>
<evidence type="ECO:0000313" key="5">
    <source>
        <dbReference type="EMBL" id="VDP11741.1"/>
    </source>
</evidence>
<keyword evidence="6" id="KW-1185">Reference proteome</keyword>
<comment type="cofactor">
    <cofactor evidence="1">
        <name>Mg(2+)</name>
        <dbReference type="ChEBI" id="CHEBI:18420"/>
    </cofactor>
</comment>
<protein>
    <recommendedName>
        <fullName evidence="1">ATP-dependent DNA helicase</fullName>
        <ecNumber evidence="1">5.6.2.3</ecNumber>
    </recommendedName>
</protein>
<dbReference type="InterPro" id="IPR025476">
    <property type="entry name" value="Helitron_helicase-like"/>
</dbReference>
<feature type="domain" description="DNA helicase Pif1-like 2B" evidence="4">
    <location>
        <begin position="1241"/>
        <end position="1276"/>
    </location>
</feature>
<dbReference type="PANTHER" id="PTHR10492:SF57">
    <property type="entry name" value="ATP-DEPENDENT DNA HELICASE"/>
    <property type="match status" value="1"/>
</dbReference>
<dbReference type="GO" id="GO:0006310">
    <property type="term" value="P:DNA recombination"/>
    <property type="evidence" value="ECO:0007669"/>
    <property type="project" value="UniProtKB-KW"/>
</dbReference>
<keyword evidence="1" id="KW-0234">DNA repair</keyword>
<reference evidence="5 6" key="1">
    <citation type="submission" date="2018-11" db="EMBL/GenBank/DDBJ databases">
        <authorList>
            <consortium name="Pathogen Informatics"/>
        </authorList>
    </citation>
    <scope>NUCLEOTIDE SEQUENCE [LARGE SCALE GENOMIC DNA]</scope>
</reference>
<reference evidence="7" key="2">
    <citation type="submission" date="2019-09" db="UniProtKB">
        <authorList>
            <consortium name="WormBaseParasite"/>
        </authorList>
    </citation>
    <scope>IDENTIFICATION</scope>
</reference>
<dbReference type="GO" id="GO:0005524">
    <property type="term" value="F:ATP binding"/>
    <property type="evidence" value="ECO:0007669"/>
    <property type="project" value="UniProtKB-KW"/>
</dbReference>
<keyword evidence="1" id="KW-0378">Hydrolase</keyword>
<dbReference type="Pfam" id="PF14214">
    <property type="entry name" value="Helitron_like_N"/>
    <property type="match status" value="1"/>
</dbReference>
<dbReference type="OrthoDB" id="10055660at2759"/>
<dbReference type="SUPFAM" id="SSF52540">
    <property type="entry name" value="P-loop containing nucleoside triphosphate hydrolases"/>
    <property type="match status" value="1"/>
</dbReference>
<dbReference type="WBParaSite" id="HPBE_0001847901-mRNA-1">
    <property type="protein sequence ID" value="HPBE_0001847901-mRNA-1"/>
    <property type="gene ID" value="HPBE_0001847901"/>
</dbReference>
<evidence type="ECO:0000313" key="6">
    <source>
        <dbReference type="Proteomes" id="UP000050761"/>
    </source>
</evidence>
<evidence type="ECO:0000259" key="3">
    <source>
        <dbReference type="Pfam" id="PF14214"/>
    </source>
</evidence>
<sequence>MRLGSYIRRPTCIGFQTIEQHRLLRSNPTPPTSIGLARDFTNRPSIHCLGLMDQACSSCAALHFHDEKVTSSHTNYNICCNLSQLSMRPFQNFPALLRQLFEGDGRRCDRFRNAIRNYNSAHGCRCGFSARRRSVLLQDSWVGVPLRGGLRPTAGVAPQYAQILIMDTEQAAAELAARPSNTECDSSLFADLHRLLLRVNPYAQSFIMMDEVLRTEEEIATAAGRTPHPVHMVFGQKPSDDARHYNSATANEVTVVYVGDEDDIPGKRYLVIHARGGPLQTVSYLDRKCDPLTYPLLFPNGDDGWHPYMEKRCSRSTRRTRVTQKEFYSYLLFPRANNFNPLLYTGNLFQQYAVDSWLKIEMNRLKFFKQNQSQLRLDAVQGVHDYMIGDPDYSGPPGRCIVLGSSFAGGPRHMIGEYQDAMTIVSKYGKPDIFLTFTCNPSWEEITVNLAPNQIASDRSDIVARVFNLKVKALCHELLKRKVLGEVSAYIYVIEFQKCGLPHMHMLITLKDGWKVSTADQVDSLITAELPCPTEDPELFDIVSRNMIHQPCCLLNPSSPCMKNGRCTKKFPKPFRTDTSLSIDGCPEYRRRDDGPFVMCRSTGMDNRFVVPFSPYLTRLFRAHINVEVCALLHLVKYVYKYVYNGSDRARVRLSRAGDEETVHDEIENYIDAQYVCAPEAIHRVFAFKMQDRSVSVKRLQIHLPELQPVTFVPGAEQQALDTASDHVATLTAYFLKNRTCSDLIHGQPPDGLVDSRTFHYIEMPEHFTYNDGWKERIQDTNTIGRMYFVSPSDSERFALRLLLLYGKGFTSFSDVLTVDGVQHPSFVAAARAAGYLRDDSNFEQCLREAASFHMPAQLRSYFVSLLIFVEVRPPVPLRLWEAFKPEFMEDYLHSSASTAVAGSRAFYDIVARIESFGKEWRDYLDIDVPLLSDSIPVIDYDLHEHQGEMLYASLNDEQKTVVDEVLNAIEHRQGGCYFVDGPGGSGKTFIYTVVYHFAVARRFNALAVAWTGIAANLLPNGRTATSAFRLVVAEQSRASSMIRQSKEANALRTTDIIIWDEAPMAPKLALEAVDALFQDLHQNTMAFSGKIMLPGGDFRQFLPVVEKGSRSDGTCMHQAIRTMASLSHVHLTANMCVNANDASHKQWLLELGNGVLPTDCNCDAAVPLDLGDIVDAVFGDVLNDRSSDLTDAVIITPRNVDALRINDRVLDRLNGVTHTFLSEDEAVTDHLSDSLNFPTEFLNKMTPAGLPPLALHMKIGCVVMLLRNLDVINGLSMVAMSVPPRGATGNCSLCELS</sequence>
<accession>A0A3P8AME3</accession>
<keyword evidence="1" id="KW-0547">Nucleotide-binding</keyword>
<dbReference type="InterPro" id="IPR010285">
    <property type="entry name" value="DNA_helicase_pif1-like_DEAD"/>
</dbReference>
<keyword evidence="1" id="KW-0227">DNA damage</keyword>
<keyword evidence="1" id="KW-0347">Helicase</keyword>
<organism evidence="6 7">
    <name type="scientific">Heligmosomoides polygyrus</name>
    <name type="common">Parasitic roundworm</name>
    <dbReference type="NCBI Taxonomy" id="6339"/>
    <lineage>
        <taxon>Eukaryota</taxon>
        <taxon>Metazoa</taxon>
        <taxon>Ecdysozoa</taxon>
        <taxon>Nematoda</taxon>
        <taxon>Chromadorea</taxon>
        <taxon>Rhabditida</taxon>
        <taxon>Rhabditina</taxon>
        <taxon>Rhabditomorpha</taxon>
        <taxon>Strongyloidea</taxon>
        <taxon>Heligmosomidae</taxon>
        <taxon>Heligmosomoides</taxon>
    </lineage>
</organism>
<dbReference type="EC" id="5.6.2.3" evidence="1"/>
<dbReference type="GO" id="GO:0016787">
    <property type="term" value="F:hydrolase activity"/>
    <property type="evidence" value="ECO:0007669"/>
    <property type="project" value="UniProtKB-KW"/>
</dbReference>
<dbReference type="InterPro" id="IPR049163">
    <property type="entry name" value="Pif1-like_2B_dom"/>
</dbReference>
<dbReference type="EMBL" id="UZAH01030712">
    <property type="protein sequence ID" value="VDP11741.1"/>
    <property type="molecule type" value="Genomic_DNA"/>
</dbReference>
<comment type="similarity">
    <text evidence="1">Belongs to the helicase family.</text>
</comment>
<feature type="domain" description="DNA helicase Pif1-like DEAD-box helicase" evidence="2">
    <location>
        <begin position="955"/>
        <end position="1157"/>
    </location>
</feature>
<accession>A0A183G974</accession>
<dbReference type="InterPro" id="IPR027417">
    <property type="entry name" value="P-loop_NTPase"/>
</dbReference>
<dbReference type="GO" id="GO:0043139">
    <property type="term" value="F:5'-3' DNA helicase activity"/>
    <property type="evidence" value="ECO:0007669"/>
    <property type="project" value="UniProtKB-EC"/>
</dbReference>
<evidence type="ECO:0000259" key="2">
    <source>
        <dbReference type="Pfam" id="PF05970"/>
    </source>
</evidence>
<feature type="domain" description="Helitron helicase-like" evidence="3">
    <location>
        <begin position="327"/>
        <end position="508"/>
    </location>
</feature>